<accession>A0A836KDW2</accession>
<proteinExistence type="predicted"/>
<evidence type="ECO:0000313" key="2">
    <source>
        <dbReference type="Proteomes" id="UP000674179"/>
    </source>
</evidence>
<dbReference type="Proteomes" id="UP000674179">
    <property type="component" value="Chromosome 34"/>
</dbReference>
<reference evidence="1 2" key="1">
    <citation type="submission" date="2021-02" db="EMBL/GenBank/DDBJ databases">
        <title>Leishmania (Mundinia) enrietti genome sequencing and assembly.</title>
        <authorList>
            <person name="Almutairi H."/>
            <person name="Gatherer D."/>
        </authorList>
    </citation>
    <scope>NUCLEOTIDE SEQUENCE [LARGE SCALE GENOMIC DNA]</scope>
    <source>
        <strain evidence="1">CUR178</strain>
    </source>
</reference>
<organism evidence="1 2">
    <name type="scientific">Leishmania enriettii</name>
    <dbReference type="NCBI Taxonomy" id="5663"/>
    <lineage>
        <taxon>Eukaryota</taxon>
        <taxon>Discoba</taxon>
        <taxon>Euglenozoa</taxon>
        <taxon>Kinetoplastea</taxon>
        <taxon>Metakinetoplastina</taxon>
        <taxon>Trypanosomatida</taxon>
        <taxon>Trypanosomatidae</taxon>
        <taxon>Leishmaniinae</taxon>
        <taxon>Leishmania</taxon>
    </lineage>
</organism>
<keyword evidence="2" id="KW-1185">Reference proteome</keyword>
<protein>
    <submittedName>
        <fullName evidence="1">Uncharacterized protein</fullName>
    </submittedName>
</protein>
<comment type="caution">
    <text evidence="1">The sequence shown here is derived from an EMBL/GenBank/DDBJ whole genome shotgun (WGS) entry which is preliminary data.</text>
</comment>
<dbReference type="RefSeq" id="XP_067689599.1">
    <property type="nucleotide sequence ID" value="XM_067833496.1"/>
</dbReference>
<dbReference type="EMBL" id="JAFHKP010000034">
    <property type="protein sequence ID" value="KAG5468892.1"/>
    <property type="molecule type" value="Genomic_DNA"/>
</dbReference>
<dbReference type="KEGG" id="lenr:94169006"/>
<gene>
    <name evidence="1" type="ORF">CUR178_01728</name>
</gene>
<sequence>MCGENNAGVIVGVNGSEVALPAFVYLFRQKDLYYKVLSAAGQVVRASSSPAASQAYIENADGAELLVLIMTRCKG</sequence>
<dbReference type="AlphaFoldDB" id="A0A836KDW2"/>
<name>A0A836KDW2_LEIEN</name>
<dbReference type="GeneID" id="94169006"/>
<evidence type="ECO:0000313" key="1">
    <source>
        <dbReference type="EMBL" id="KAG5468892.1"/>
    </source>
</evidence>